<accession>A0A4U0H962</accession>
<evidence type="ECO:0000313" key="3">
    <source>
        <dbReference type="Proteomes" id="UP000309872"/>
    </source>
</evidence>
<dbReference type="AlphaFoldDB" id="A0A4U0H962"/>
<evidence type="ECO:0000256" key="1">
    <source>
        <dbReference type="SAM" id="SignalP"/>
    </source>
</evidence>
<proteinExistence type="predicted"/>
<dbReference type="OrthoDB" id="903892at2"/>
<keyword evidence="3" id="KW-1185">Reference proteome</keyword>
<dbReference type="RefSeq" id="WP_136818772.1">
    <property type="nucleotide sequence ID" value="NZ_BMJX01000001.1"/>
</dbReference>
<organism evidence="2 3">
    <name type="scientific">Sphingobacterium alkalisoli</name>
    <dbReference type="NCBI Taxonomy" id="1874115"/>
    <lineage>
        <taxon>Bacteria</taxon>
        <taxon>Pseudomonadati</taxon>
        <taxon>Bacteroidota</taxon>
        <taxon>Sphingobacteriia</taxon>
        <taxon>Sphingobacteriales</taxon>
        <taxon>Sphingobacteriaceae</taxon>
        <taxon>Sphingobacterium</taxon>
    </lineage>
</organism>
<reference evidence="2 3" key="1">
    <citation type="submission" date="2019-04" db="EMBL/GenBank/DDBJ databases">
        <title>Sphingobacterium olei sp. nov., isolated from oil-contaminated soil.</title>
        <authorList>
            <person name="Liu B."/>
        </authorList>
    </citation>
    <scope>NUCLEOTIDE SEQUENCE [LARGE SCALE GENOMIC DNA]</scope>
    <source>
        <strain evidence="2 3">Y3L14</strain>
    </source>
</reference>
<evidence type="ECO:0000313" key="2">
    <source>
        <dbReference type="EMBL" id="TJY67904.1"/>
    </source>
</evidence>
<sequence>MKIRNCLNSFIRAIVLVTFTFSSIALAQEQLPVVIPPSPTSVQFQRYGEHSVGHFTGVPEITIPIFTIQEGDITVPITMSYHASGFRRHEPDGHVGMGWMLNTGGMVTREIRGLPDDMAPVHTPDASYGIMSPDHPGISDYPYLNDLYKKSLYSAADVDHEIDIYSYNFLGRSGQYIRDPNNSNRLTFLQLTDLKLDDIEGFQDPNGITYYFGGPTGVETQWVDVNNAHYQTSTTFHMSSILSSRYPGRGVSYQYQEGKIFSIFNTTNSENWQYMWDYGINPTAHLYAPEELLYPPLTLNNQRVSSMYLPFSTYTTKFPSQISFSSGAVTFQFSAQKLLERIDVRNYQGLLIKRITFEYGTLEISGRNASKLKAIVYRDATNQEIERYSFEYYNEYSAITRKGSDHWGFYNADTYDDIVPFTEDVVRTYWQDSADGLTRWVAATTHFNLSVGGRAHKIPDFGATRTYTLSKITYPTGGFTEFEYELHQDVVNQAAGGLRIKMIKSYASSGLLSSQKEYVYQGGYQEVVPSYDLYRKDEDVYGHGIQTYRRLYLNQHLPINPSPHGASVVYGLVTEIEGDHKTSYQYAVGPAYDYKWLRNPAGNTDYDRVFAHNHRPWNYGHLISKTILMDGIQIYWEANGYDEFETGHIHDLVIERAASMHPGYSSEYSHYNVYGTEFFNYSNRYHPIGGKRLVGRSVLKDGVLKSVNNYYENPDYPFAVTKTRTVTSGRDTVFSEMKYPFDYASAPYTTMASDNRQEVVGEERSHGSAGIFMDASRTEMKDWGGDVIAPEFTQFKTGNMASAYQDEIRYHGYDGSGNIAAVSLAHGPQDSYLWAYRETYPILKGMNVTQEQLRTACDSALADLGHNGGWENRGEYFLSLLGNLQGTASKGLLRSFTASLRSYLPEGGQVSVHTYIPLVGMSSSTDAKGNTIYYEYDSFYRLKAVRDDEGNILNTYQYHIR</sequence>
<feature type="signal peptide" evidence="1">
    <location>
        <begin position="1"/>
        <end position="27"/>
    </location>
</feature>
<gene>
    <name evidence="2" type="ORF">FAZ19_01165</name>
</gene>
<feature type="chain" id="PRO_5020685595" description="RHS repeat protein" evidence="1">
    <location>
        <begin position="28"/>
        <end position="961"/>
    </location>
</feature>
<keyword evidence="1" id="KW-0732">Signal</keyword>
<dbReference type="Proteomes" id="UP000309872">
    <property type="component" value="Unassembled WGS sequence"/>
</dbReference>
<evidence type="ECO:0008006" key="4">
    <source>
        <dbReference type="Google" id="ProtNLM"/>
    </source>
</evidence>
<name>A0A4U0H962_9SPHI</name>
<protein>
    <recommendedName>
        <fullName evidence="4">RHS repeat protein</fullName>
    </recommendedName>
</protein>
<dbReference type="EMBL" id="SUKA01000001">
    <property type="protein sequence ID" value="TJY67904.1"/>
    <property type="molecule type" value="Genomic_DNA"/>
</dbReference>
<comment type="caution">
    <text evidence="2">The sequence shown here is derived from an EMBL/GenBank/DDBJ whole genome shotgun (WGS) entry which is preliminary data.</text>
</comment>